<dbReference type="GO" id="GO:0043565">
    <property type="term" value="F:sequence-specific DNA binding"/>
    <property type="evidence" value="ECO:0007669"/>
    <property type="project" value="InterPro"/>
</dbReference>
<proteinExistence type="predicted"/>
<dbReference type="Pfam" id="PF20240">
    <property type="entry name" value="DUF6597"/>
    <property type="match status" value="1"/>
</dbReference>
<dbReference type="PROSITE" id="PS01124">
    <property type="entry name" value="HTH_ARAC_FAMILY_2"/>
    <property type="match status" value="1"/>
</dbReference>
<dbReference type="InterPro" id="IPR018060">
    <property type="entry name" value="HTH_AraC"/>
</dbReference>
<dbReference type="SMART" id="SM00342">
    <property type="entry name" value="HTH_ARAC"/>
    <property type="match status" value="1"/>
</dbReference>
<dbReference type="GO" id="GO:0003700">
    <property type="term" value="F:DNA-binding transcription factor activity"/>
    <property type="evidence" value="ECO:0007669"/>
    <property type="project" value="InterPro"/>
</dbReference>
<gene>
    <name evidence="2" type="ORF">SDC9_40438</name>
</gene>
<name>A0A644VSH5_9ZZZZ</name>
<dbReference type="Pfam" id="PF12833">
    <property type="entry name" value="HTH_18"/>
    <property type="match status" value="1"/>
</dbReference>
<evidence type="ECO:0000313" key="2">
    <source>
        <dbReference type="EMBL" id="MPL94286.1"/>
    </source>
</evidence>
<sequence>MFKVAHYNPNDDQKWLITRFETFRFDESTFILDKFIPRPLISLIFHFDERPLIIENNPIVLEPFFVAPVIPKAIFLKFHGNMDVFIVACNPTVFSRIFNIDLSPVTKRSINLPADVFYPLWEEIRQIKYDEDRIVHFNNFITSRCRSENYQPDVIDILYQKIIEKSIKTPLHIIMEECGVSCRTLQRKFIKRTGVTPKVLMRIVRLNYLWTKINNHYAVNYQDLVFEGNFFDQAHFINDFKSIVGETPNHFFNRNLNIVELFSGKDDNNTGA</sequence>
<dbReference type="EMBL" id="VSSQ01000422">
    <property type="protein sequence ID" value="MPL94286.1"/>
    <property type="molecule type" value="Genomic_DNA"/>
</dbReference>
<protein>
    <recommendedName>
        <fullName evidence="1">HTH araC/xylS-type domain-containing protein</fullName>
    </recommendedName>
</protein>
<accession>A0A644VSH5</accession>
<evidence type="ECO:0000259" key="1">
    <source>
        <dbReference type="PROSITE" id="PS01124"/>
    </source>
</evidence>
<comment type="caution">
    <text evidence="2">The sequence shown here is derived from an EMBL/GenBank/DDBJ whole genome shotgun (WGS) entry which is preliminary data.</text>
</comment>
<reference evidence="2" key="1">
    <citation type="submission" date="2019-08" db="EMBL/GenBank/DDBJ databases">
        <authorList>
            <person name="Kucharzyk K."/>
            <person name="Murdoch R.W."/>
            <person name="Higgins S."/>
            <person name="Loffler F."/>
        </authorList>
    </citation>
    <scope>NUCLEOTIDE SEQUENCE</scope>
</reference>
<dbReference type="Gene3D" id="1.10.10.60">
    <property type="entry name" value="Homeodomain-like"/>
    <property type="match status" value="1"/>
</dbReference>
<dbReference type="InterPro" id="IPR046532">
    <property type="entry name" value="DUF6597"/>
</dbReference>
<feature type="domain" description="HTH araC/xylS-type" evidence="1">
    <location>
        <begin position="152"/>
        <end position="254"/>
    </location>
</feature>
<dbReference type="AlphaFoldDB" id="A0A644VSH5"/>
<organism evidence="2">
    <name type="scientific">bioreactor metagenome</name>
    <dbReference type="NCBI Taxonomy" id="1076179"/>
    <lineage>
        <taxon>unclassified sequences</taxon>
        <taxon>metagenomes</taxon>
        <taxon>ecological metagenomes</taxon>
    </lineage>
</organism>